<protein>
    <submittedName>
        <fullName evidence="3">BAAT / Acyl-CoA thioester hydrolase C terminal</fullName>
    </submittedName>
</protein>
<dbReference type="AlphaFoldDB" id="A0A662Z5K6"/>
<dbReference type="GO" id="GO:0006637">
    <property type="term" value="P:acyl-CoA metabolic process"/>
    <property type="evidence" value="ECO:0007669"/>
    <property type="project" value="TreeGrafter"/>
</dbReference>
<feature type="transmembrane region" description="Helical" evidence="1">
    <location>
        <begin position="6"/>
        <end position="28"/>
    </location>
</feature>
<dbReference type="PANTHER" id="PTHR10824:SF4">
    <property type="entry name" value="ACYL-COENZYME A THIOESTERASE 1-LIKE"/>
    <property type="match status" value="1"/>
</dbReference>
<keyword evidence="3" id="KW-0378">Hydrolase</keyword>
<keyword evidence="1" id="KW-0812">Transmembrane</keyword>
<dbReference type="PANTHER" id="PTHR10824">
    <property type="entry name" value="ACYL-COENZYME A THIOESTERASE-RELATED"/>
    <property type="match status" value="1"/>
</dbReference>
<keyword evidence="1" id="KW-0472">Membrane</keyword>
<sequence length="331" mass="36881">MRVFVGIMISLMAVAIIVVGTIFGLRIYNTFEHGLEDQAAINHQRFSQYADADGPFSVERISEDRANGIHIIPDEPATGVNPVVMLSGSDGSLNFEFASELAENGIEVYSLFYFGDDNQPDKLEMVPIEFFQDFLSVAELEETELTVIGHEKGAELALILTNFHDNINELVLYDPLTHVFGGLTMSFESVSPWTYNDEMITYIDLRDSNLMSLGRALLYEGVLAPSNFRHVFESALENTENPERARIPTSNFTGRALIFAGGEDPNYPSDVFARELGLSLDSAEVHVMEEAGHAFFRTEHFNDIHVGGTEESNAQAKEQSFTILMEFLEEG</sequence>
<feature type="domain" description="BAAT/Acyl-CoA thioester hydrolase C-terminal" evidence="2">
    <location>
        <begin position="128"/>
        <end position="328"/>
    </location>
</feature>
<accession>A0A662Z5K6</accession>
<dbReference type="GO" id="GO:0047617">
    <property type="term" value="F:fatty acyl-CoA hydrolase activity"/>
    <property type="evidence" value="ECO:0007669"/>
    <property type="project" value="TreeGrafter"/>
</dbReference>
<name>A0A662Z5K6_9STAP</name>
<dbReference type="InterPro" id="IPR029058">
    <property type="entry name" value="AB_hydrolase_fold"/>
</dbReference>
<dbReference type="Gene3D" id="3.40.50.1820">
    <property type="entry name" value="alpha/beta hydrolase"/>
    <property type="match status" value="1"/>
</dbReference>
<organism evidence="3 4">
    <name type="scientific">Aliicoccus persicus</name>
    <dbReference type="NCBI Taxonomy" id="930138"/>
    <lineage>
        <taxon>Bacteria</taxon>
        <taxon>Bacillati</taxon>
        <taxon>Bacillota</taxon>
        <taxon>Bacilli</taxon>
        <taxon>Bacillales</taxon>
        <taxon>Staphylococcaceae</taxon>
        <taxon>Aliicoccus</taxon>
    </lineage>
</organism>
<evidence type="ECO:0000313" key="4">
    <source>
        <dbReference type="Proteomes" id="UP000243605"/>
    </source>
</evidence>
<dbReference type="OrthoDB" id="8922993at2"/>
<evidence type="ECO:0000259" key="2">
    <source>
        <dbReference type="Pfam" id="PF08840"/>
    </source>
</evidence>
<dbReference type="Proteomes" id="UP000243605">
    <property type="component" value="Unassembled WGS sequence"/>
</dbReference>
<dbReference type="InterPro" id="IPR014940">
    <property type="entry name" value="BAAT_C"/>
</dbReference>
<dbReference type="SUPFAM" id="SSF53474">
    <property type="entry name" value="alpha/beta-Hydrolases"/>
    <property type="match status" value="1"/>
</dbReference>
<reference evidence="3 4" key="1">
    <citation type="submission" date="2016-10" db="EMBL/GenBank/DDBJ databases">
        <authorList>
            <person name="Varghese N."/>
            <person name="Submissions S."/>
        </authorList>
    </citation>
    <scope>NUCLEOTIDE SEQUENCE [LARGE SCALE GENOMIC DNA]</scope>
    <source>
        <strain evidence="3 4">IBRC-M10081</strain>
    </source>
</reference>
<keyword evidence="1" id="KW-1133">Transmembrane helix</keyword>
<dbReference type="Pfam" id="PF08840">
    <property type="entry name" value="BAAT_C"/>
    <property type="match status" value="1"/>
</dbReference>
<evidence type="ECO:0000256" key="1">
    <source>
        <dbReference type="SAM" id="Phobius"/>
    </source>
</evidence>
<dbReference type="RefSeq" id="WP_091474120.1">
    <property type="nucleotide sequence ID" value="NZ_FOIT01000002.1"/>
</dbReference>
<dbReference type="EMBL" id="FOIT01000002">
    <property type="protein sequence ID" value="SEV92270.1"/>
    <property type="molecule type" value="Genomic_DNA"/>
</dbReference>
<keyword evidence="4" id="KW-1185">Reference proteome</keyword>
<proteinExistence type="predicted"/>
<dbReference type="GO" id="GO:0006631">
    <property type="term" value="P:fatty acid metabolic process"/>
    <property type="evidence" value="ECO:0007669"/>
    <property type="project" value="TreeGrafter"/>
</dbReference>
<gene>
    <name evidence="3" type="ORF">SAMN05192557_0788</name>
</gene>
<evidence type="ECO:0000313" key="3">
    <source>
        <dbReference type="EMBL" id="SEV92270.1"/>
    </source>
</evidence>